<feature type="non-terminal residue" evidence="9">
    <location>
        <position position="207"/>
    </location>
</feature>
<dbReference type="EMBL" id="GL833121">
    <property type="protein sequence ID" value="EGB12103.1"/>
    <property type="molecule type" value="Genomic_DNA"/>
</dbReference>
<accession>F0XYD8</accession>
<evidence type="ECO:0000313" key="9">
    <source>
        <dbReference type="EMBL" id="EGB12103.1"/>
    </source>
</evidence>
<name>F0XYD8_AURAN</name>
<dbReference type="GeneID" id="20219300"/>
<reference evidence="9 10" key="1">
    <citation type="journal article" date="2011" name="Proc. Natl. Acad. Sci. U.S.A.">
        <title>Niche of harmful alga Aureococcus anophagefferens revealed through ecogenomics.</title>
        <authorList>
            <person name="Gobler C.J."/>
            <person name="Berry D.L."/>
            <person name="Dyhrman S.T."/>
            <person name="Wilhelm S.W."/>
            <person name="Salamov A."/>
            <person name="Lobanov A.V."/>
            <person name="Zhang Y."/>
            <person name="Collier J.L."/>
            <person name="Wurch L.L."/>
            <person name="Kustka A.B."/>
            <person name="Dill B.D."/>
            <person name="Shah M."/>
            <person name="VerBerkmoes N.C."/>
            <person name="Kuo A."/>
            <person name="Terry A."/>
            <person name="Pangilinan J."/>
            <person name="Lindquist E.A."/>
            <person name="Lucas S."/>
            <person name="Paulsen I.T."/>
            <person name="Hattenrath-Lehmann T.K."/>
            <person name="Talmage S.C."/>
            <person name="Walker E.A."/>
            <person name="Koch F."/>
            <person name="Burson A.M."/>
            <person name="Marcoval M.A."/>
            <person name="Tang Y.Z."/>
            <person name="Lecleir G.R."/>
            <person name="Coyne K.J."/>
            <person name="Berg G.M."/>
            <person name="Bertrand E.M."/>
            <person name="Saito M.A."/>
            <person name="Gladyshev V.N."/>
            <person name="Grigoriev I.V."/>
        </authorList>
    </citation>
    <scope>NUCLEOTIDE SEQUENCE [LARGE SCALE GENOMIC DNA]</scope>
    <source>
        <strain evidence="10">CCMP 1984</strain>
    </source>
</reference>
<dbReference type="OMA" id="HDIHRDE"/>
<dbReference type="PROSITE" id="PS00108">
    <property type="entry name" value="PROTEIN_KINASE_ST"/>
    <property type="match status" value="1"/>
</dbReference>
<evidence type="ECO:0000256" key="2">
    <source>
        <dbReference type="ARBA" id="ARBA00022679"/>
    </source>
</evidence>
<feature type="domain" description="Protein kinase" evidence="8">
    <location>
        <begin position="1"/>
        <end position="207"/>
    </location>
</feature>
<evidence type="ECO:0000256" key="7">
    <source>
        <dbReference type="SAM" id="Phobius"/>
    </source>
</evidence>
<keyword evidence="7" id="KW-0812">Transmembrane</keyword>
<feature type="compositionally biased region" description="Basic and acidic residues" evidence="6">
    <location>
        <begin position="9"/>
        <end position="19"/>
    </location>
</feature>
<evidence type="ECO:0000256" key="6">
    <source>
        <dbReference type="SAM" id="MobiDB-lite"/>
    </source>
</evidence>
<keyword evidence="7" id="KW-1133">Transmembrane helix</keyword>
<evidence type="ECO:0000256" key="4">
    <source>
        <dbReference type="ARBA" id="ARBA00022777"/>
    </source>
</evidence>
<dbReference type="PROSITE" id="PS50011">
    <property type="entry name" value="PROTEIN_KINASE_DOM"/>
    <property type="match status" value="1"/>
</dbReference>
<keyword evidence="5" id="KW-0067">ATP-binding</keyword>
<evidence type="ECO:0000256" key="5">
    <source>
        <dbReference type="ARBA" id="ARBA00022840"/>
    </source>
</evidence>
<organism evidence="10">
    <name type="scientific">Aureococcus anophagefferens</name>
    <name type="common">Harmful bloom alga</name>
    <dbReference type="NCBI Taxonomy" id="44056"/>
    <lineage>
        <taxon>Eukaryota</taxon>
        <taxon>Sar</taxon>
        <taxon>Stramenopiles</taxon>
        <taxon>Ochrophyta</taxon>
        <taxon>Pelagophyceae</taxon>
        <taxon>Pelagomonadales</taxon>
        <taxon>Pelagomonadaceae</taxon>
        <taxon>Aureococcus</taxon>
    </lineage>
</organism>
<feature type="transmembrane region" description="Helical" evidence="7">
    <location>
        <begin position="170"/>
        <end position="188"/>
    </location>
</feature>
<dbReference type="CDD" id="cd05123">
    <property type="entry name" value="STKc_AGC"/>
    <property type="match status" value="1"/>
</dbReference>
<dbReference type="InParanoid" id="F0XYD8"/>
<dbReference type="AlphaFoldDB" id="F0XYD8"/>
<dbReference type="InterPro" id="IPR011009">
    <property type="entry name" value="Kinase-like_dom_sf"/>
</dbReference>
<dbReference type="InterPro" id="IPR000719">
    <property type="entry name" value="Prot_kinase_dom"/>
</dbReference>
<dbReference type="InterPro" id="IPR008271">
    <property type="entry name" value="Ser/Thr_kinase_AS"/>
</dbReference>
<protein>
    <recommendedName>
        <fullName evidence="8">Protein kinase domain-containing protein</fullName>
    </recommendedName>
</protein>
<evidence type="ECO:0000313" key="10">
    <source>
        <dbReference type="Proteomes" id="UP000002729"/>
    </source>
</evidence>
<dbReference type="KEGG" id="aaf:AURANDRAFT_20496"/>
<gene>
    <name evidence="9" type="ORF">AURANDRAFT_20496</name>
</gene>
<feature type="region of interest" description="Disordered" evidence="6">
    <location>
        <begin position="1"/>
        <end position="24"/>
    </location>
</feature>
<dbReference type="Proteomes" id="UP000002729">
    <property type="component" value="Unassembled WGS sequence"/>
</dbReference>
<dbReference type="SUPFAM" id="SSF56112">
    <property type="entry name" value="Protein kinase-like (PK-like)"/>
    <property type="match status" value="1"/>
</dbReference>
<evidence type="ECO:0000256" key="1">
    <source>
        <dbReference type="ARBA" id="ARBA00022527"/>
    </source>
</evidence>
<dbReference type="eggNOG" id="KOG0598">
    <property type="taxonomic scope" value="Eukaryota"/>
</dbReference>
<dbReference type="Pfam" id="PF00069">
    <property type="entry name" value="Pkinase"/>
    <property type="match status" value="1"/>
</dbReference>
<dbReference type="InterPro" id="IPR045270">
    <property type="entry name" value="STKc_AGC"/>
</dbReference>
<dbReference type="RefSeq" id="XP_009033192.1">
    <property type="nucleotide sequence ID" value="XM_009034944.1"/>
</dbReference>
<dbReference type="GO" id="GO:0004674">
    <property type="term" value="F:protein serine/threonine kinase activity"/>
    <property type="evidence" value="ECO:0007669"/>
    <property type="project" value="UniProtKB-KW"/>
</dbReference>
<keyword evidence="2" id="KW-0808">Transferase</keyword>
<keyword evidence="1" id="KW-0723">Serine/threonine-protein kinase</keyword>
<keyword evidence="3" id="KW-0547">Nucleotide-binding</keyword>
<dbReference type="PANTHER" id="PTHR24351">
    <property type="entry name" value="RIBOSOMAL PROTEIN S6 KINASE"/>
    <property type="match status" value="1"/>
</dbReference>
<keyword evidence="7" id="KW-0472">Membrane</keyword>
<sequence length="207" mass="22884">MKICRKKDRKEETKTESTSRKRAAPNSKVEPFILGFLASKEEPAAAFVVELRYAFQSPEAFYLVTDYFAGGSLATGLRASPDRRFAPRRAAFHGAELAVAVGFLHAHGVLHRDLKPSNVLLDAAGHVKVADFGLAKFGAEDGRCRSFCGSVEYMAPEILRGKRYGFAVDWWALGVVLAEMAFGATPFFHDKPRELMRLILSEAPCFP</sequence>
<keyword evidence="10" id="KW-1185">Reference proteome</keyword>
<dbReference type="OrthoDB" id="76001at2759"/>
<dbReference type="Gene3D" id="3.30.200.20">
    <property type="entry name" value="Phosphorylase Kinase, domain 1"/>
    <property type="match status" value="1"/>
</dbReference>
<evidence type="ECO:0000256" key="3">
    <source>
        <dbReference type="ARBA" id="ARBA00022741"/>
    </source>
</evidence>
<keyword evidence="4" id="KW-0418">Kinase</keyword>
<dbReference type="Gene3D" id="1.10.510.10">
    <property type="entry name" value="Transferase(Phosphotransferase) domain 1"/>
    <property type="match status" value="1"/>
</dbReference>
<dbReference type="SMART" id="SM00220">
    <property type="entry name" value="S_TKc"/>
    <property type="match status" value="1"/>
</dbReference>
<evidence type="ECO:0000259" key="8">
    <source>
        <dbReference type="PROSITE" id="PS50011"/>
    </source>
</evidence>
<proteinExistence type="predicted"/>
<dbReference type="GO" id="GO:0005524">
    <property type="term" value="F:ATP binding"/>
    <property type="evidence" value="ECO:0007669"/>
    <property type="project" value="UniProtKB-KW"/>
</dbReference>